<dbReference type="GO" id="GO:0005737">
    <property type="term" value="C:cytoplasm"/>
    <property type="evidence" value="ECO:0007669"/>
    <property type="project" value="UniProtKB-SubCell"/>
</dbReference>
<dbReference type="PANTHER" id="PTHR33238:SF11">
    <property type="entry name" value="TRANSCRIPTIONAL REGULATOR MNTR"/>
    <property type="match status" value="1"/>
</dbReference>
<evidence type="ECO:0000313" key="6">
    <source>
        <dbReference type="Proteomes" id="UP000095431"/>
    </source>
</evidence>
<accession>A0A174AS77</accession>
<dbReference type="InterPro" id="IPR036390">
    <property type="entry name" value="WH_DNA-bd_sf"/>
</dbReference>
<dbReference type="AlphaFoldDB" id="A0A174AS77"/>
<evidence type="ECO:0000256" key="3">
    <source>
        <dbReference type="SAM" id="MobiDB-lite"/>
    </source>
</evidence>
<name>A0A174AS77_9FIRM</name>
<dbReference type="GO" id="GO:0003700">
    <property type="term" value="F:DNA-binding transcription factor activity"/>
    <property type="evidence" value="ECO:0007669"/>
    <property type="project" value="InterPro"/>
</dbReference>
<evidence type="ECO:0000259" key="4">
    <source>
        <dbReference type="Pfam" id="PF02742"/>
    </source>
</evidence>
<dbReference type="SMART" id="SM00529">
    <property type="entry name" value="HTH_DTXR"/>
    <property type="match status" value="1"/>
</dbReference>
<feature type="domain" description="Iron dependent repressor metal binding and dimerisation" evidence="4">
    <location>
        <begin position="95"/>
        <end position="151"/>
    </location>
</feature>
<evidence type="ECO:0000256" key="1">
    <source>
        <dbReference type="ARBA" id="ARBA00004496"/>
    </source>
</evidence>
<reference evidence="5 6" key="1">
    <citation type="submission" date="2015-09" db="EMBL/GenBank/DDBJ databases">
        <authorList>
            <consortium name="Pathogen Informatics"/>
        </authorList>
    </citation>
    <scope>NUCLEOTIDE SEQUENCE [LARGE SCALE GENOMIC DNA]</scope>
    <source>
        <strain evidence="5 6">2789STDY5834863</strain>
    </source>
</reference>
<gene>
    <name evidence="5" type="primary">mntR_3</name>
    <name evidence="5" type="ORF">ERS852478_01371</name>
</gene>
<dbReference type="GO" id="GO:0046983">
    <property type="term" value="F:protein dimerization activity"/>
    <property type="evidence" value="ECO:0007669"/>
    <property type="project" value="InterPro"/>
</dbReference>
<dbReference type="SUPFAM" id="SSF46785">
    <property type="entry name" value="Winged helix' DNA-binding domain"/>
    <property type="match status" value="1"/>
</dbReference>
<evidence type="ECO:0000313" key="5">
    <source>
        <dbReference type="EMBL" id="CUN90729.1"/>
    </source>
</evidence>
<feature type="region of interest" description="Disordered" evidence="3">
    <location>
        <begin position="1"/>
        <end position="23"/>
    </location>
</feature>
<dbReference type="SUPFAM" id="SSF47979">
    <property type="entry name" value="Iron-dependent repressor protein, dimerization domain"/>
    <property type="match status" value="1"/>
</dbReference>
<dbReference type="InterPro" id="IPR036388">
    <property type="entry name" value="WH-like_DNA-bd_sf"/>
</dbReference>
<dbReference type="InterPro" id="IPR050536">
    <property type="entry name" value="DtxR_MntR_Metal-Reg"/>
</dbReference>
<dbReference type="Gene3D" id="1.10.60.10">
    <property type="entry name" value="Iron dependent repressor, metal binding and dimerisation domain"/>
    <property type="match status" value="1"/>
</dbReference>
<dbReference type="PANTHER" id="PTHR33238">
    <property type="entry name" value="IRON (METAL) DEPENDENT REPRESSOR, DTXR FAMILY"/>
    <property type="match status" value="1"/>
</dbReference>
<dbReference type="InterPro" id="IPR036421">
    <property type="entry name" value="Fe_dep_repressor_sf"/>
</dbReference>
<dbReference type="Proteomes" id="UP000095431">
    <property type="component" value="Unassembled WGS sequence"/>
</dbReference>
<proteinExistence type="predicted"/>
<dbReference type="Pfam" id="PF02742">
    <property type="entry name" value="Fe_dep_repr_C"/>
    <property type="match status" value="1"/>
</dbReference>
<evidence type="ECO:0000256" key="2">
    <source>
        <dbReference type="ARBA" id="ARBA00011738"/>
    </source>
</evidence>
<dbReference type="InterPro" id="IPR001367">
    <property type="entry name" value="Fe_dep_repressor"/>
</dbReference>
<sequence>MKKRMQTDFEEIKETDTQLPSSRREIEEDMLEQICLIANAGAEITVEELGGRMNMSRREVNFYLKQLKTHGYVVREKDTYTGLQGRRAESGIFLTELGKITGEEFQYRHEILTQFLQFVGVSEEKAKEDACRMEHVISEETVQQICNFVDYGNTFERILKQSDLRSWYRPGRYQFLMGIYQIEKTCPRRFAREFKHFSENICLNVTEDESSFELIKREGEASSQNLWYKDPEQGWIQAEERMGNPRIPSGAFKFLTRCQDPIIEGVALIAFTRKGEKPVDWNSRELDVHIWKSEDKGHE</sequence>
<dbReference type="GO" id="GO:0046914">
    <property type="term" value="F:transition metal ion binding"/>
    <property type="evidence" value="ECO:0007669"/>
    <property type="project" value="InterPro"/>
</dbReference>
<dbReference type="InterPro" id="IPR022689">
    <property type="entry name" value="Iron_dep_repressor"/>
</dbReference>
<comment type="subcellular location">
    <subcellularLocation>
        <location evidence="1">Cytoplasm</location>
    </subcellularLocation>
</comment>
<dbReference type="EMBL" id="CYZN01000007">
    <property type="protein sequence ID" value="CUN90729.1"/>
    <property type="molecule type" value="Genomic_DNA"/>
</dbReference>
<dbReference type="Gene3D" id="1.10.10.10">
    <property type="entry name" value="Winged helix-like DNA-binding domain superfamily/Winged helix DNA-binding domain"/>
    <property type="match status" value="1"/>
</dbReference>
<organism evidence="5 6">
    <name type="scientific">Blautia wexlerae</name>
    <dbReference type="NCBI Taxonomy" id="418240"/>
    <lineage>
        <taxon>Bacteria</taxon>
        <taxon>Bacillati</taxon>
        <taxon>Bacillota</taxon>
        <taxon>Clostridia</taxon>
        <taxon>Lachnospirales</taxon>
        <taxon>Lachnospiraceae</taxon>
        <taxon>Blautia</taxon>
    </lineage>
</organism>
<dbReference type="RefSeq" id="WP_055200039.1">
    <property type="nucleotide sequence ID" value="NZ_BTHH01000007.1"/>
</dbReference>
<protein>
    <submittedName>
        <fullName evidence="5">Manganese transport regulator</fullName>
    </submittedName>
</protein>
<comment type="subunit">
    <text evidence="2">Homodimer.</text>
</comment>